<gene>
    <name evidence="1" type="ORF">EV182_006209</name>
</gene>
<sequence>MSPVVKLPDSISKESAAEPSFSQQLQPHDQSQLSGPAVAAKVTSPENASNKEDNISDHHFEPRTIKSRDGLDRELRYFEYTGPKLELYGTEDRPHRLIKLSNRMEVLIAQDSDQNNAAAAMHVK</sequence>
<comment type="caution">
    <text evidence="1">The sequence shown here is derived from an EMBL/GenBank/DDBJ whole genome shotgun (WGS) entry which is preliminary data.</text>
</comment>
<accession>A0ACC1HLV5</accession>
<keyword evidence="2" id="KW-1185">Reference proteome</keyword>
<dbReference type="EMBL" id="JAMZIH010002475">
    <property type="protein sequence ID" value="KAJ1677422.1"/>
    <property type="molecule type" value="Genomic_DNA"/>
</dbReference>
<proteinExistence type="predicted"/>
<feature type="non-terminal residue" evidence="1">
    <location>
        <position position="124"/>
    </location>
</feature>
<evidence type="ECO:0000313" key="1">
    <source>
        <dbReference type="EMBL" id="KAJ1677422.1"/>
    </source>
</evidence>
<name>A0ACC1HLV5_9FUNG</name>
<protein>
    <submittedName>
        <fullName evidence="1">Uncharacterized protein</fullName>
    </submittedName>
</protein>
<organism evidence="1 2">
    <name type="scientific">Spiromyces aspiralis</name>
    <dbReference type="NCBI Taxonomy" id="68401"/>
    <lineage>
        <taxon>Eukaryota</taxon>
        <taxon>Fungi</taxon>
        <taxon>Fungi incertae sedis</taxon>
        <taxon>Zoopagomycota</taxon>
        <taxon>Kickxellomycotina</taxon>
        <taxon>Kickxellomycetes</taxon>
        <taxon>Kickxellales</taxon>
        <taxon>Kickxellaceae</taxon>
        <taxon>Spiromyces</taxon>
    </lineage>
</organism>
<evidence type="ECO:0000313" key="2">
    <source>
        <dbReference type="Proteomes" id="UP001145114"/>
    </source>
</evidence>
<dbReference type="Proteomes" id="UP001145114">
    <property type="component" value="Unassembled WGS sequence"/>
</dbReference>
<reference evidence="1" key="1">
    <citation type="submission" date="2022-06" db="EMBL/GenBank/DDBJ databases">
        <title>Phylogenomic reconstructions and comparative analyses of Kickxellomycotina fungi.</title>
        <authorList>
            <person name="Reynolds N.K."/>
            <person name="Stajich J.E."/>
            <person name="Barry K."/>
            <person name="Grigoriev I.V."/>
            <person name="Crous P."/>
            <person name="Smith M.E."/>
        </authorList>
    </citation>
    <scope>NUCLEOTIDE SEQUENCE</scope>
    <source>
        <strain evidence="1">RSA 2271</strain>
    </source>
</reference>